<proteinExistence type="predicted"/>
<reference evidence="2" key="2">
    <citation type="submission" date="2017-10" db="EMBL/GenBank/DDBJ databases">
        <title>Ladona fulva Genome sequencing and assembly.</title>
        <authorList>
            <person name="Murali S."/>
            <person name="Richards S."/>
            <person name="Bandaranaike D."/>
            <person name="Bellair M."/>
            <person name="Blankenburg K."/>
            <person name="Chao H."/>
            <person name="Dinh H."/>
            <person name="Doddapaneni H."/>
            <person name="Dugan-Rocha S."/>
            <person name="Elkadiri S."/>
            <person name="Gnanaolivu R."/>
            <person name="Hernandez B."/>
            <person name="Skinner E."/>
            <person name="Javaid M."/>
            <person name="Lee S."/>
            <person name="Li M."/>
            <person name="Ming W."/>
            <person name="Munidasa M."/>
            <person name="Muniz J."/>
            <person name="Nguyen L."/>
            <person name="Hughes D."/>
            <person name="Osuji N."/>
            <person name="Pu L.-L."/>
            <person name="Puazo M."/>
            <person name="Qu C."/>
            <person name="Quiroz J."/>
            <person name="Raj R."/>
            <person name="Weissenberger G."/>
            <person name="Xin Y."/>
            <person name="Zou X."/>
            <person name="Han Y."/>
            <person name="Worley K."/>
            <person name="Muzny D."/>
            <person name="Gibbs R."/>
        </authorList>
    </citation>
    <scope>NUCLEOTIDE SEQUENCE</scope>
    <source>
        <strain evidence="2">Sampled in the wild</strain>
    </source>
</reference>
<reference evidence="2" key="1">
    <citation type="submission" date="2013-04" db="EMBL/GenBank/DDBJ databases">
        <authorList>
            <person name="Qu J."/>
            <person name="Murali S.C."/>
            <person name="Bandaranaike D."/>
            <person name="Bellair M."/>
            <person name="Blankenburg K."/>
            <person name="Chao H."/>
            <person name="Dinh H."/>
            <person name="Doddapaneni H."/>
            <person name="Downs B."/>
            <person name="Dugan-Rocha S."/>
            <person name="Elkadiri S."/>
            <person name="Gnanaolivu R.D."/>
            <person name="Hernandez B."/>
            <person name="Javaid M."/>
            <person name="Jayaseelan J.C."/>
            <person name="Lee S."/>
            <person name="Li M."/>
            <person name="Ming W."/>
            <person name="Munidasa M."/>
            <person name="Muniz J."/>
            <person name="Nguyen L."/>
            <person name="Ongeri F."/>
            <person name="Osuji N."/>
            <person name="Pu L.-L."/>
            <person name="Puazo M."/>
            <person name="Qu C."/>
            <person name="Quiroz J."/>
            <person name="Raj R."/>
            <person name="Weissenberger G."/>
            <person name="Xin Y."/>
            <person name="Zou X."/>
            <person name="Han Y."/>
            <person name="Richards S."/>
            <person name="Worley K."/>
            <person name="Muzny D."/>
            <person name="Gibbs R."/>
        </authorList>
    </citation>
    <scope>NUCLEOTIDE SEQUENCE</scope>
    <source>
        <strain evidence="2">Sampled in the wild</strain>
    </source>
</reference>
<protein>
    <recommendedName>
        <fullName evidence="1">DUF7041 domain-containing protein</fullName>
    </recommendedName>
</protein>
<evidence type="ECO:0000313" key="3">
    <source>
        <dbReference type="Proteomes" id="UP000792457"/>
    </source>
</evidence>
<dbReference type="PANTHER" id="PTHR33327">
    <property type="entry name" value="ENDONUCLEASE"/>
    <property type="match status" value="1"/>
</dbReference>
<keyword evidence="3" id="KW-1185">Reference proteome</keyword>
<comment type="caution">
    <text evidence="2">The sequence shown here is derived from an EMBL/GenBank/DDBJ whole genome shotgun (WGS) entry which is preliminary data.</text>
</comment>
<evidence type="ECO:0000313" key="2">
    <source>
        <dbReference type="EMBL" id="KAG8239979.1"/>
    </source>
</evidence>
<feature type="domain" description="DUF7041" evidence="1">
    <location>
        <begin position="17"/>
        <end position="84"/>
    </location>
</feature>
<accession>A0A8K0KR64</accession>
<dbReference type="InterPro" id="IPR055469">
    <property type="entry name" value="DUF7041"/>
</dbReference>
<evidence type="ECO:0000259" key="1">
    <source>
        <dbReference type="Pfam" id="PF23055"/>
    </source>
</evidence>
<dbReference type="PANTHER" id="PTHR33327:SF3">
    <property type="entry name" value="RNA-DIRECTED DNA POLYMERASE"/>
    <property type="match status" value="1"/>
</dbReference>
<organism evidence="2 3">
    <name type="scientific">Ladona fulva</name>
    <name type="common">Scarce chaser dragonfly</name>
    <name type="synonym">Libellula fulva</name>
    <dbReference type="NCBI Taxonomy" id="123851"/>
    <lineage>
        <taxon>Eukaryota</taxon>
        <taxon>Metazoa</taxon>
        <taxon>Ecdysozoa</taxon>
        <taxon>Arthropoda</taxon>
        <taxon>Hexapoda</taxon>
        <taxon>Insecta</taxon>
        <taxon>Pterygota</taxon>
        <taxon>Palaeoptera</taxon>
        <taxon>Odonata</taxon>
        <taxon>Epiprocta</taxon>
        <taxon>Anisoptera</taxon>
        <taxon>Libelluloidea</taxon>
        <taxon>Libellulidae</taxon>
        <taxon>Ladona</taxon>
    </lineage>
</organism>
<gene>
    <name evidence="2" type="ORF">J437_LFUL018491</name>
</gene>
<dbReference type="OrthoDB" id="6260718at2759"/>
<sequence>MAVNPETLAEGRVAVRVPPFSPESPQLSFAQFEGHFNLTGIHDDTLKYWLVVANLDSRYAREVEDIITNLPVSDKYVKLREELV</sequence>
<dbReference type="Proteomes" id="UP000792457">
    <property type="component" value="Unassembled WGS sequence"/>
</dbReference>
<dbReference type="AlphaFoldDB" id="A0A8K0KR64"/>
<dbReference type="EMBL" id="KZ310569">
    <property type="protein sequence ID" value="KAG8239979.1"/>
    <property type="molecule type" value="Genomic_DNA"/>
</dbReference>
<name>A0A8K0KR64_LADFU</name>
<dbReference type="Pfam" id="PF23055">
    <property type="entry name" value="DUF7041"/>
    <property type="match status" value="1"/>
</dbReference>